<evidence type="ECO:0000313" key="7">
    <source>
        <dbReference type="EMBL" id="KAK9820630.1"/>
    </source>
</evidence>
<gene>
    <name evidence="7" type="ORF">WJX72_012547</name>
</gene>
<proteinExistence type="inferred from homology"/>
<dbReference type="Proteomes" id="UP001489004">
    <property type="component" value="Unassembled WGS sequence"/>
</dbReference>
<comment type="similarity">
    <text evidence="2">Belongs to the UPF0220 family.</text>
</comment>
<evidence type="ECO:0008006" key="9">
    <source>
        <dbReference type="Google" id="ProtNLM"/>
    </source>
</evidence>
<comment type="caution">
    <text evidence="7">The sequence shown here is derived from an EMBL/GenBank/DDBJ whole genome shotgun (WGS) entry which is preliminary data.</text>
</comment>
<evidence type="ECO:0000256" key="2">
    <source>
        <dbReference type="ARBA" id="ARBA00005335"/>
    </source>
</evidence>
<evidence type="ECO:0000313" key="8">
    <source>
        <dbReference type="Proteomes" id="UP001489004"/>
    </source>
</evidence>
<evidence type="ECO:0000256" key="3">
    <source>
        <dbReference type="ARBA" id="ARBA00022692"/>
    </source>
</evidence>
<dbReference type="InterPro" id="IPR007919">
    <property type="entry name" value="UPF0220"/>
</dbReference>
<keyword evidence="3 6" id="KW-0812">Transmembrane</keyword>
<evidence type="ECO:0000256" key="1">
    <source>
        <dbReference type="ARBA" id="ARBA00004141"/>
    </source>
</evidence>
<comment type="subcellular location">
    <subcellularLocation>
        <location evidence="1">Membrane</location>
        <topology evidence="1">Multi-pass membrane protein</topology>
    </subcellularLocation>
</comment>
<feature type="transmembrane region" description="Helical" evidence="6">
    <location>
        <begin position="71"/>
        <end position="96"/>
    </location>
</feature>
<dbReference type="GO" id="GO:0016020">
    <property type="term" value="C:membrane"/>
    <property type="evidence" value="ECO:0007669"/>
    <property type="project" value="UniProtKB-SubCell"/>
</dbReference>
<accession>A0AAW1QGT6</accession>
<dbReference type="Pfam" id="PF05255">
    <property type="entry name" value="UPF0220"/>
    <property type="match status" value="1"/>
</dbReference>
<name>A0AAW1QGT6_9CHLO</name>
<protein>
    <recommendedName>
        <fullName evidence="9">Transmembrane protein 50A</fullName>
    </recommendedName>
</protein>
<keyword evidence="5 6" id="KW-0472">Membrane</keyword>
<organism evidence="7 8">
    <name type="scientific">[Myrmecia] bisecta</name>
    <dbReference type="NCBI Taxonomy" id="41462"/>
    <lineage>
        <taxon>Eukaryota</taxon>
        <taxon>Viridiplantae</taxon>
        <taxon>Chlorophyta</taxon>
        <taxon>core chlorophytes</taxon>
        <taxon>Trebouxiophyceae</taxon>
        <taxon>Trebouxiales</taxon>
        <taxon>Trebouxiaceae</taxon>
        <taxon>Myrmecia</taxon>
    </lineage>
</organism>
<dbReference type="AlphaFoldDB" id="A0AAW1QGT6"/>
<feature type="transmembrane region" description="Helical" evidence="6">
    <location>
        <begin position="31"/>
        <end position="50"/>
    </location>
</feature>
<keyword evidence="8" id="KW-1185">Reference proteome</keyword>
<sequence>MLAGALFGAGWWCWVDTIVYSKAVKAENFPFTYWLPGFVATLALILMNLVSRDDLASYSDSYGDEGAATRARCWLFFAYVIAFSAVGGSAAILITAVQKDQYIWAGRGTLLQSGLILASALLFWAFRTENSDSSYGLAF</sequence>
<dbReference type="PANTHER" id="PTHR13180">
    <property type="entry name" value="SMALL MEMBRANE PROTEIN-RELATED"/>
    <property type="match status" value="1"/>
</dbReference>
<keyword evidence="4 6" id="KW-1133">Transmembrane helix</keyword>
<reference evidence="7 8" key="1">
    <citation type="journal article" date="2024" name="Nat. Commun.">
        <title>Phylogenomics reveals the evolutionary origins of lichenization in chlorophyte algae.</title>
        <authorList>
            <person name="Puginier C."/>
            <person name="Libourel C."/>
            <person name="Otte J."/>
            <person name="Skaloud P."/>
            <person name="Haon M."/>
            <person name="Grisel S."/>
            <person name="Petersen M."/>
            <person name="Berrin J.G."/>
            <person name="Delaux P.M."/>
            <person name="Dal Grande F."/>
            <person name="Keller J."/>
        </authorList>
    </citation>
    <scope>NUCLEOTIDE SEQUENCE [LARGE SCALE GENOMIC DNA]</scope>
    <source>
        <strain evidence="7 8">SAG 2043</strain>
    </source>
</reference>
<feature type="transmembrane region" description="Helical" evidence="6">
    <location>
        <begin position="102"/>
        <end position="126"/>
    </location>
</feature>
<dbReference type="EMBL" id="JALJOR010000003">
    <property type="protein sequence ID" value="KAK9820630.1"/>
    <property type="molecule type" value="Genomic_DNA"/>
</dbReference>
<evidence type="ECO:0000256" key="5">
    <source>
        <dbReference type="ARBA" id="ARBA00023136"/>
    </source>
</evidence>
<evidence type="ECO:0000256" key="4">
    <source>
        <dbReference type="ARBA" id="ARBA00022989"/>
    </source>
</evidence>
<evidence type="ECO:0000256" key="6">
    <source>
        <dbReference type="SAM" id="Phobius"/>
    </source>
</evidence>